<dbReference type="AlphaFoldDB" id="A0A9J6BTE8"/>
<proteinExistence type="predicted"/>
<dbReference type="GO" id="GO:0005615">
    <property type="term" value="C:extracellular space"/>
    <property type="evidence" value="ECO:0007669"/>
    <property type="project" value="TreeGrafter"/>
</dbReference>
<evidence type="ECO:0000256" key="2">
    <source>
        <dbReference type="ARBA" id="ARBA00022737"/>
    </source>
</evidence>
<dbReference type="PROSITE" id="PS51450">
    <property type="entry name" value="LRR"/>
    <property type="match status" value="1"/>
</dbReference>
<keyword evidence="2" id="KW-0677">Repeat</keyword>
<evidence type="ECO:0000313" key="4">
    <source>
        <dbReference type="EMBL" id="KAG5673010.1"/>
    </source>
</evidence>
<dbReference type="SMART" id="SM00369">
    <property type="entry name" value="LRR_TYP"/>
    <property type="match status" value="6"/>
</dbReference>
<keyword evidence="3" id="KW-0732">Signal</keyword>
<organism evidence="4 5">
    <name type="scientific">Polypedilum vanderplanki</name>
    <name type="common">Sleeping chironomid midge</name>
    <dbReference type="NCBI Taxonomy" id="319348"/>
    <lineage>
        <taxon>Eukaryota</taxon>
        <taxon>Metazoa</taxon>
        <taxon>Ecdysozoa</taxon>
        <taxon>Arthropoda</taxon>
        <taxon>Hexapoda</taxon>
        <taxon>Insecta</taxon>
        <taxon>Pterygota</taxon>
        <taxon>Neoptera</taxon>
        <taxon>Endopterygota</taxon>
        <taxon>Diptera</taxon>
        <taxon>Nematocera</taxon>
        <taxon>Chironomoidea</taxon>
        <taxon>Chironomidae</taxon>
        <taxon>Chironominae</taxon>
        <taxon>Polypedilum</taxon>
        <taxon>Polypedilum</taxon>
    </lineage>
</organism>
<gene>
    <name evidence="4" type="ORF">PVAND_003090</name>
</gene>
<dbReference type="InterPro" id="IPR050333">
    <property type="entry name" value="SLRP"/>
</dbReference>
<dbReference type="InterPro" id="IPR001611">
    <property type="entry name" value="Leu-rich_rpt"/>
</dbReference>
<keyword evidence="1" id="KW-0433">Leucine-rich repeat</keyword>
<reference evidence="4" key="1">
    <citation type="submission" date="2021-03" db="EMBL/GenBank/DDBJ databases">
        <title>Chromosome level genome of the anhydrobiotic midge Polypedilum vanderplanki.</title>
        <authorList>
            <person name="Yoshida Y."/>
            <person name="Kikawada T."/>
            <person name="Gusev O."/>
        </authorList>
    </citation>
    <scope>NUCLEOTIDE SEQUENCE</scope>
    <source>
        <strain evidence="4">NIAS01</strain>
        <tissue evidence="4">Whole body or cell culture</tissue>
    </source>
</reference>
<dbReference type="CDD" id="cd14686">
    <property type="entry name" value="bZIP"/>
    <property type="match status" value="1"/>
</dbReference>
<comment type="caution">
    <text evidence="4">The sequence shown here is derived from an EMBL/GenBank/DDBJ whole genome shotgun (WGS) entry which is preliminary data.</text>
</comment>
<evidence type="ECO:0000256" key="1">
    <source>
        <dbReference type="ARBA" id="ARBA00022614"/>
    </source>
</evidence>
<dbReference type="InterPro" id="IPR026906">
    <property type="entry name" value="LRR_5"/>
</dbReference>
<keyword evidence="5" id="KW-1185">Reference proteome</keyword>
<evidence type="ECO:0000256" key="3">
    <source>
        <dbReference type="SAM" id="SignalP"/>
    </source>
</evidence>
<dbReference type="InterPro" id="IPR032675">
    <property type="entry name" value="LRR_dom_sf"/>
</dbReference>
<dbReference type="PANTHER" id="PTHR45712:SF1">
    <property type="entry name" value="NEPHROCAN"/>
    <property type="match status" value="1"/>
</dbReference>
<evidence type="ECO:0000313" key="5">
    <source>
        <dbReference type="Proteomes" id="UP001107558"/>
    </source>
</evidence>
<accession>A0A9J6BTE8</accession>
<feature type="chain" id="PRO_5039930032" evidence="3">
    <location>
        <begin position="20"/>
        <end position="392"/>
    </location>
</feature>
<dbReference type="Proteomes" id="UP001107558">
    <property type="component" value="Chromosome 3"/>
</dbReference>
<dbReference type="SUPFAM" id="SSF52058">
    <property type="entry name" value="L domain-like"/>
    <property type="match status" value="1"/>
</dbReference>
<name>A0A9J6BTE8_POLVA</name>
<dbReference type="OrthoDB" id="6022531at2759"/>
<dbReference type="Pfam" id="PF13306">
    <property type="entry name" value="LRR_5"/>
    <property type="match status" value="1"/>
</dbReference>
<feature type="signal peptide" evidence="3">
    <location>
        <begin position="1"/>
        <end position="19"/>
    </location>
</feature>
<protein>
    <submittedName>
        <fullName evidence="4">Uncharacterized protein</fullName>
    </submittedName>
</protein>
<dbReference type="Gene3D" id="3.80.10.10">
    <property type="entry name" value="Ribonuclease Inhibitor"/>
    <property type="match status" value="1"/>
</dbReference>
<dbReference type="PANTHER" id="PTHR45712">
    <property type="entry name" value="AGAP008170-PA"/>
    <property type="match status" value="1"/>
</dbReference>
<sequence length="392" mass="44560">MKLTFFVILLIVIIKSVSSQVLCLFAQVNGLYTCTATIINPLGLNNFTQVEGIHFTGGTDEDVVRIERNAVSNTLNFPSIFCNQFGNTESIIIDNIGIERIDENAFADCRDLEYLLLQSNRLREIHENAFSENLQLSILDLSNNQLIRLPGNLFRNQINLYFLQLASNQLQELPSDIFNQLSELGMLNLDSNQLQDLPEGIFDNLPNLYYLSFSFNQIVKLRENLIDKLYSIQNFLAPFNQIIYIPRNFFDGNPYLSSIIISGNNLTILELNPIPMLSDFWFEHNQINAIDERIFNNVTLRSLNGGPNPCADRNGIISNPTNDDIRAALHRCFDNFNPIETTTTPGEEITKPTTEPNGCEVGNIEERICQLEAENAELRARLEYLEKIVLGR</sequence>
<dbReference type="InterPro" id="IPR003591">
    <property type="entry name" value="Leu-rich_rpt_typical-subtyp"/>
</dbReference>
<dbReference type="EMBL" id="JADBJN010000003">
    <property type="protein sequence ID" value="KAG5673010.1"/>
    <property type="molecule type" value="Genomic_DNA"/>
</dbReference>